<evidence type="ECO:0000313" key="10">
    <source>
        <dbReference type="EMBL" id="KNE73399.1"/>
    </source>
</evidence>
<accession>A0A0L0TFK6</accession>
<name>A0A0L0TFK6_ALLM3</name>
<organism evidence="10 11">
    <name type="scientific">Allomyces macrogynus (strain ATCC 38327)</name>
    <name type="common">Allomyces javanicus var. macrogynus</name>
    <dbReference type="NCBI Taxonomy" id="578462"/>
    <lineage>
        <taxon>Eukaryota</taxon>
        <taxon>Fungi</taxon>
        <taxon>Fungi incertae sedis</taxon>
        <taxon>Blastocladiomycota</taxon>
        <taxon>Blastocladiomycetes</taxon>
        <taxon>Blastocladiales</taxon>
        <taxon>Blastocladiaceae</taxon>
        <taxon>Allomyces</taxon>
    </lineage>
</organism>
<evidence type="ECO:0000256" key="3">
    <source>
        <dbReference type="ARBA" id="ARBA00022670"/>
    </source>
</evidence>
<evidence type="ECO:0000256" key="7">
    <source>
        <dbReference type="PROSITE-ProRule" id="PRU01393"/>
    </source>
</evidence>
<feature type="region of interest" description="Disordered" evidence="8">
    <location>
        <begin position="312"/>
        <end position="361"/>
    </location>
</feature>
<dbReference type="EMBL" id="GG745403">
    <property type="protein sequence ID" value="KNE73399.1"/>
    <property type="molecule type" value="Genomic_DNA"/>
</dbReference>
<dbReference type="InterPro" id="IPR036959">
    <property type="entry name" value="Peptidase_C12_UCH_sf"/>
</dbReference>
<keyword evidence="3 7" id="KW-0645">Protease</keyword>
<comment type="catalytic activity">
    <reaction evidence="1 7">
        <text>Thiol-dependent hydrolysis of ester, thioester, amide, peptide and isopeptide bonds formed by the C-terminal Gly of ubiquitin (a 76-residue protein attached to proteins as an intracellular targeting signal).</text>
        <dbReference type="EC" id="3.4.19.12"/>
    </reaction>
</comment>
<dbReference type="GO" id="GO:0004843">
    <property type="term" value="F:cysteine-type deubiquitinase activity"/>
    <property type="evidence" value="ECO:0007669"/>
    <property type="project" value="UniProtKB-UniRule"/>
</dbReference>
<dbReference type="Proteomes" id="UP000054350">
    <property type="component" value="Unassembled WGS sequence"/>
</dbReference>
<dbReference type="OrthoDB" id="1924260at2759"/>
<feature type="site" description="Transition state stabilizer" evidence="7">
    <location>
        <position position="97"/>
    </location>
</feature>
<dbReference type="PANTHER" id="PTHR10589">
    <property type="entry name" value="UBIQUITIN CARBOXYL-TERMINAL HYDROLASE"/>
    <property type="match status" value="1"/>
</dbReference>
<gene>
    <name evidence="10" type="ORF">AMAG_20779</name>
</gene>
<feature type="active site" description="Nucleophile" evidence="7">
    <location>
        <position position="103"/>
    </location>
</feature>
<evidence type="ECO:0000313" key="11">
    <source>
        <dbReference type="Proteomes" id="UP000054350"/>
    </source>
</evidence>
<dbReference type="AlphaFoldDB" id="A0A0L0TFK6"/>
<protein>
    <recommendedName>
        <fullName evidence="2 7">ubiquitinyl hydrolase 1</fullName>
        <ecNumber evidence="2 7">3.4.19.12</ecNumber>
    </recommendedName>
</protein>
<feature type="domain" description="UCH catalytic" evidence="9">
    <location>
        <begin position="18"/>
        <end position="287"/>
    </location>
</feature>
<dbReference type="InterPro" id="IPR001578">
    <property type="entry name" value="Peptidase_C12_UCH"/>
</dbReference>
<reference evidence="10 11" key="1">
    <citation type="submission" date="2009-11" db="EMBL/GenBank/DDBJ databases">
        <title>Annotation of Allomyces macrogynus ATCC 38327.</title>
        <authorList>
            <consortium name="The Broad Institute Genome Sequencing Platform"/>
            <person name="Russ C."/>
            <person name="Cuomo C."/>
            <person name="Burger G."/>
            <person name="Gray M.W."/>
            <person name="Holland P.W.H."/>
            <person name="King N."/>
            <person name="Lang F.B.F."/>
            <person name="Roger A.J."/>
            <person name="Ruiz-Trillo I."/>
            <person name="Young S.K."/>
            <person name="Zeng Q."/>
            <person name="Gargeya S."/>
            <person name="Fitzgerald M."/>
            <person name="Haas B."/>
            <person name="Abouelleil A."/>
            <person name="Alvarado L."/>
            <person name="Arachchi H.M."/>
            <person name="Berlin A."/>
            <person name="Chapman S.B."/>
            <person name="Gearin G."/>
            <person name="Goldberg J."/>
            <person name="Griggs A."/>
            <person name="Gujja S."/>
            <person name="Hansen M."/>
            <person name="Heiman D."/>
            <person name="Howarth C."/>
            <person name="Larimer J."/>
            <person name="Lui A."/>
            <person name="MacDonald P.J.P."/>
            <person name="McCowen C."/>
            <person name="Montmayeur A."/>
            <person name="Murphy C."/>
            <person name="Neiman D."/>
            <person name="Pearson M."/>
            <person name="Priest M."/>
            <person name="Roberts A."/>
            <person name="Saif S."/>
            <person name="Shea T."/>
            <person name="Sisk P."/>
            <person name="Stolte C."/>
            <person name="Sykes S."/>
            <person name="Wortman J."/>
            <person name="Nusbaum C."/>
            <person name="Birren B."/>
        </authorList>
    </citation>
    <scope>NUCLEOTIDE SEQUENCE [LARGE SCALE GENOMIC DNA]</scope>
    <source>
        <strain evidence="10 11">ATCC 38327</strain>
    </source>
</reference>
<evidence type="ECO:0000256" key="1">
    <source>
        <dbReference type="ARBA" id="ARBA00000707"/>
    </source>
</evidence>
<evidence type="ECO:0000256" key="2">
    <source>
        <dbReference type="ARBA" id="ARBA00012759"/>
    </source>
</evidence>
<dbReference type="eggNOG" id="KOG2778">
    <property type="taxonomic scope" value="Eukaryota"/>
</dbReference>
<dbReference type="GO" id="GO:0006511">
    <property type="term" value="P:ubiquitin-dependent protein catabolic process"/>
    <property type="evidence" value="ECO:0007669"/>
    <property type="project" value="UniProtKB-UniRule"/>
</dbReference>
<dbReference type="PROSITE" id="PS52048">
    <property type="entry name" value="UCH_DOMAIN"/>
    <property type="match status" value="1"/>
</dbReference>
<sequence>MSVVSPLRPDAAAAARHGSAPLTRPSTDVFWRILLGFGARGLWIRDVYFPKPVDFLRDHLFSLAVIFCFPLVDAASAAEMHEFHGPNPPASLFFANQVINNACASQAILHAIYNLTAMSNGYELGDLLTLFRDFTADMSPSVRFAFSLLGRVPWTVVADSHLLSGMPKIRGVCISNSPALHRVHNSFGRYASSSSCSSARATKVYRTRAVADEEPCAPLDDRAFHYTAFIPYDGHVWELDGLLPRPKYIGPIREGETWHSVVMEHIDLRMEQYDPDDQRCNVMSLEVDPLLKSNATMAEIEQRIAAMRNGTALSVPSPPPVLATTASAEPAAKRARKGQHGATAEPMDVDVPTQGQQGVRH</sequence>
<dbReference type="Gene3D" id="3.40.532.10">
    <property type="entry name" value="Peptidase C12, ubiquitin carboxyl-terminal hydrolase"/>
    <property type="match status" value="1"/>
</dbReference>
<feature type="active site" description="Proton donor" evidence="7">
    <location>
        <position position="225"/>
    </location>
</feature>
<proteinExistence type="inferred from homology"/>
<dbReference type="EC" id="3.4.19.12" evidence="2 7"/>
<dbReference type="VEuPathDB" id="FungiDB:AMAG_20779"/>
<dbReference type="PANTHER" id="PTHR10589:SF29">
    <property type="entry name" value="UBIQUITIN CARBOXYL-TERMINAL HYDROLASE"/>
    <property type="match status" value="1"/>
</dbReference>
<keyword evidence="4 7" id="KW-0833">Ubl conjugation pathway</keyword>
<dbReference type="STRING" id="578462.A0A0L0TFK6"/>
<evidence type="ECO:0000259" key="9">
    <source>
        <dbReference type="PROSITE" id="PS52048"/>
    </source>
</evidence>
<dbReference type="Pfam" id="PF01088">
    <property type="entry name" value="Peptidase_C12"/>
    <property type="match status" value="2"/>
</dbReference>
<keyword evidence="11" id="KW-1185">Reference proteome</keyword>
<comment type="similarity">
    <text evidence="7">Belongs to the peptidase C12 family.</text>
</comment>
<keyword evidence="6 7" id="KW-0788">Thiol protease</keyword>
<keyword evidence="5 7" id="KW-0378">Hydrolase</keyword>
<reference evidence="11" key="2">
    <citation type="submission" date="2009-11" db="EMBL/GenBank/DDBJ databases">
        <title>The Genome Sequence of Allomyces macrogynus strain ATCC 38327.</title>
        <authorList>
            <consortium name="The Broad Institute Genome Sequencing Platform"/>
            <person name="Russ C."/>
            <person name="Cuomo C."/>
            <person name="Shea T."/>
            <person name="Young S.K."/>
            <person name="Zeng Q."/>
            <person name="Koehrsen M."/>
            <person name="Haas B."/>
            <person name="Borodovsky M."/>
            <person name="Guigo R."/>
            <person name="Alvarado L."/>
            <person name="Berlin A."/>
            <person name="Borenstein D."/>
            <person name="Chen Z."/>
            <person name="Engels R."/>
            <person name="Freedman E."/>
            <person name="Gellesch M."/>
            <person name="Goldberg J."/>
            <person name="Griggs A."/>
            <person name="Gujja S."/>
            <person name="Heiman D."/>
            <person name="Hepburn T."/>
            <person name="Howarth C."/>
            <person name="Jen D."/>
            <person name="Larson L."/>
            <person name="Lewis B."/>
            <person name="Mehta T."/>
            <person name="Park D."/>
            <person name="Pearson M."/>
            <person name="Roberts A."/>
            <person name="Saif S."/>
            <person name="Shenoy N."/>
            <person name="Sisk P."/>
            <person name="Stolte C."/>
            <person name="Sykes S."/>
            <person name="Walk T."/>
            <person name="White J."/>
            <person name="Yandava C."/>
            <person name="Burger G."/>
            <person name="Gray M.W."/>
            <person name="Holland P.W.H."/>
            <person name="King N."/>
            <person name="Lang F.B.F."/>
            <person name="Roger A.J."/>
            <person name="Ruiz-Trillo I."/>
            <person name="Lander E."/>
            <person name="Nusbaum C."/>
        </authorList>
    </citation>
    <scope>NUCLEOTIDE SEQUENCE [LARGE SCALE GENOMIC DNA]</scope>
    <source>
        <strain evidence="11">ATCC 38327</strain>
    </source>
</reference>
<evidence type="ECO:0000256" key="5">
    <source>
        <dbReference type="ARBA" id="ARBA00022801"/>
    </source>
</evidence>
<dbReference type="SUPFAM" id="SSF54001">
    <property type="entry name" value="Cysteine proteinases"/>
    <property type="match status" value="1"/>
</dbReference>
<dbReference type="InterPro" id="IPR038765">
    <property type="entry name" value="Papain-like_cys_pep_sf"/>
</dbReference>
<feature type="site" description="Important for enzyme activity" evidence="7">
    <location>
        <position position="240"/>
    </location>
</feature>
<dbReference type="GO" id="GO:0016579">
    <property type="term" value="P:protein deubiquitination"/>
    <property type="evidence" value="ECO:0007669"/>
    <property type="project" value="TreeGrafter"/>
</dbReference>
<dbReference type="GO" id="GO:0005737">
    <property type="term" value="C:cytoplasm"/>
    <property type="evidence" value="ECO:0007669"/>
    <property type="project" value="TreeGrafter"/>
</dbReference>
<evidence type="ECO:0000256" key="6">
    <source>
        <dbReference type="ARBA" id="ARBA00022807"/>
    </source>
</evidence>
<evidence type="ECO:0000256" key="8">
    <source>
        <dbReference type="SAM" id="MobiDB-lite"/>
    </source>
</evidence>
<evidence type="ECO:0000256" key="4">
    <source>
        <dbReference type="ARBA" id="ARBA00022786"/>
    </source>
</evidence>